<dbReference type="AlphaFoldDB" id="A0A450TKG8"/>
<evidence type="ECO:0000313" key="2">
    <source>
        <dbReference type="EMBL" id="VFJ68102.1"/>
    </source>
</evidence>
<reference evidence="2" key="1">
    <citation type="submission" date="2019-02" db="EMBL/GenBank/DDBJ databases">
        <authorList>
            <person name="Gruber-Vodicka R. H."/>
            <person name="Seah K. B. B."/>
        </authorList>
    </citation>
    <scope>NUCLEOTIDE SEQUENCE</scope>
    <source>
        <strain evidence="2">BECK_DK47</strain>
    </source>
</reference>
<name>A0A450TKG8_9GAMM</name>
<sequence>MNGAIPRFRVYLLTILLFTLSGPVLGGEAQSPFSWPWSSQNETPPPAYAPYSLPTFDHNGFDYTDSIPALEQAPHIDGNAVFAAAITCYPAKDKWRIDVDLETRVRSSGISTFDPADGTILGSSYIGIVARMPLYSVSEMDRERTQDYRRRMTTAKYVADFVAGIAERNHALRELGLYSSMEARARIRVGQGITEATEQVKYLDKVAAAQAALVKAESKVMEARLSLVAACAQDKADSFNSWLSRQAQVPTISRRDETRSRTVAPVPVGSEPVAPTPEARDGLIRSAAHPEKGKEEPS</sequence>
<accession>A0A450TKG8</accession>
<evidence type="ECO:0000256" key="1">
    <source>
        <dbReference type="SAM" id="MobiDB-lite"/>
    </source>
</evidence>
<gene>
    <name evidence="2" type="ORF">BECKDK2373B_GA0170837_12067</name>
</gene>
<protein>
    <recommendedName>
        <fullName evidence="3">Outer membrane efflux protein</fullName>
    </recommendedName>
</protein>
<feature type="compositionally biased region" description="Basic and acidic residues" evidence="1">
    <location>
        <begin position="278"/>
        <end position="298"/>
    </location>
</feature>
<evidence type="ECO:0008006" key="3">
    <source>
        <dbReference type="Google" id="ProtNLM"/>
    </source>
</evidence>
<organism evidence="2">
    <name type="scientific">Candidatus Kentrum sp. DK</name>
    <dbReference type="NCBI Taxonomy" id="2126562"/>
    <lineage>
        <taxon>Bacteria</taxon>
        <taxon>Pseudomonadati</taxon>
        <taxon>Pseudomonadota</taxon>
        <taxon>Gammaproteobacteria</taxon>
        <taxon>Candidatus Kentrum</taxon>
    </lineage>
</organism>
<dbReference type="EMBL" id="CAADEX010000206">
    <property type="protein sequence ID" value="VFJ68102.1"/>
    <property type="molecule type" value="Genomic_DNA"/>
</dbReference>
<proteinExistence type="predicted"/>
<feature type="region of interest" description="Disordered" evidence="1">
    <location>
        <begin position="251"/>
        <end position="298"/>
    </location>
</feature>